<reference evidence="2 3" key="1">
    <citation type="submission" date="2018-02" db="EMBL/GenBank/DDBJ databases">
        <title>Comparative genomes isolates from brazilian mangrove.</title>
        <authorList>
            <person name="Araujo J.E."/>
            <person name="Taketani R.G."/>
            <person name="Silva M.C.P."/>
            <person name="Loureco M.V."/>
            <person name="Andreote F.D."/>
        </authorList>
    </citation>
    <scope>NUCLEOTIDE SEQUENCE [LARGE SCALE GENOMIC DNA]</scope>
    <source>
        <strain evidence="2 3">Nap-Phe MGV</strain>
    </source>
</reference>
<dbReference type="OrthoDB" id="274169at2"/>
<evidence type="ECO:0000313" key="3">
    <source>
        <dbReference type="Proteomes" id="UP000237819"/>
    </source>
</evidence>
<comment type="caution">
    <text evidence="2">The sequence shown here is derived from an EMBL/GenBank/DDBJ whole genome shotgun (WGS) entry which is preliminary data.</text>
</comment>
<feature type="chain" id="PRO_5015610781" evidence="1">
    <location>
        <begin position="27"/>
        <end position="295"/>
    </location>
</feature>
<keyword evidence="1" id="KW-0732">Signal</keyword>
<name>A0A2S8GFX0_9BACT</name>
<proteinExistence type="predicted"/>
<gene>
    <name evidence="2" type="ORF">C5Y93_24795</name>
</gene>
<feature type="signal peptide" evidence="1">
    <location>
        <begin position="1"/>
        <end position="26"/>
    </location>
</feature>
<dbReference type="RefSeq" id="WP_146119302.1">
    <property type="nucleotide sequence ID" value="NZ_PUHZ01000024.1"/>
</dbReference>
<sequence length="295" mass="33253">MTHAIRWNCLLAAAAFLLFAADQLNAQPLTATEECIEATVVNADLVFVGTIVAIKNEPDAKNANVWTCTVDADRTLKQGLFDDESQPSWQVEIARSRGVVDDWRKQSAKLLIAHQEYSRDPPTVIDLTPGKLAVWKADFTLLREPDEVLRAAEEAISQAPANVKRFHTFRLQVPQQVVADTKWNKYARTGGHLRLIVPVNDELLKRAERALDSEGYSEREEGARALRYFKSDANIAKLKTLLNDPGWAYLTHPQQNNGVGKRIYGVRQAAYEALTIWGEEVERPVIREEFQESTE</sequence>
<dbReference type="EMBL" id="PUHZ01000024">
    <property type="protein sequence ID" value="PQO42944.1"/>
    <property type="molecule type" value="Genomic_DNA"/>
</dbReference>
<accession>A0A2S8GFX0</accession>
<protein>
    <submittedName>
        <fullName evidence="2">Uncharacterized protein</fullName>
    </submittedName>
</protein>
<evidence type="ECO:0000256" key="1">
    <source>
        <dbReference type="SAM" id="SignalP"/>
    </source>
</evidence>
<evidence type="ECO:0000313" key="2">
    <source>
        <dbReference type="EMBL" id="PQO42944.1"/>
    </source>
</evidence>
<organism evidence="2 3">
    <name type="scientific">Blastopirellula marina</name>
    <dbReference type="NCBI Taxonomy" id="124"/>
    <lineage>
        <taxon>Bacteria</taxon>
        <taxon>Pseudomonadati</taxon>
        <taxon>Planctomycetota</taxon>
        <taxon>Planctomycetia</taxon>
        <taxon>Pirellulales</taxon>
        <taxon>Pirellulaceae</taxon>
        <taxon>Blastopirellula</taxon>
    </lineage>
</organism>
<dbReference type="AlphaFoldDB" id="A0A2S8GFX0"/>
<dbReference type="Proteomes" id="UP000237819">
    <property type="component" value="Unassembled WGS sequence"/>
</dbReference>